<feature type="domain" description="HAMP" evidence="9">
    <location>
        <begin position="67"/>
        <end position="118"/>
    </location>
</feature>
<gene>
    <name evidence="10" type="ORF">ACFFK0_06985</name>
</gene>
<sequence length="423" mass="45211">MRTSLTMKMAAGFILVSAITYGTSAFFIFEVKPWLAPHMQDWLFVCMVLGLGVCWSGVLGWISACILTRSIVYLAAAAEQAASGNLNIAIAPRRANDEITRLYDAFAVMIDNLKDMISEVSSGAGGTSQNADSLSEAIAKAALQMEALAEVSDTIYSGVSKQQQETEQTLAHAENMLASFRDMKGKSDGMLQLSGQMDDTVQDTRVLLQSLAGGMQRLAEANASSQRIVSGLEGEAIEIEAIIGAVKEFAEQTHLLALNASIEAARAGEQGRGFAVVASEIRKLAEQSSASVLQISDIIARVQGQVGETVLLIHEQNEQVVREAEQTAAFMQALDHMNGVVAEFTDTVRLIESAISGQTKRVEDTCRSISSIRAMTGEFAAGAERIAVTAHGSTAIMQEIAASSEDLKKVTNHLLAKASAFRV</sequence>
<evidence type="ECO:0000256" key="7">
    <source>
        <dbReference type="SAM" id="Phobius"/>
    </source>
</evidence>
<evidence type="ECO:0000313" key="11">
    <source>
        <dbReference type="Proteomes" id="UP001589776"/>
    </source>
</evidence>
<dbReference type="Gene3D" id="6.10.340.10">
    <property type="match status" value="1"/>
</dbReference>
<keyword evidence="4 6" id="KW-0807">Transducer</keyword>
<keyword evidence="7" id="KW-1133">Transmembrane helix</keyword>
<feature type="transmembrane region" description="Helical" evidence="7">
    <location>
        <begin position="41"/>
        <end position="62"/>
    </location>
</feature>
<dbReference type="Proteomes" id="UP001589776">
    <property type="component" value="Unassembled WGS sequence"/>
</dbReference>
<protein>
    <submittedName>
        <fullName evidence="10">Methyl-accepting chemotaxis protein</fullName>
    </submittedName>
</protein>
<dbReference type="InterPro" id="IPR004089">
    <property type="entry name" value="MCPsignal_dom"/>
</dbReference>
<dbReference type="Pfam" id="PF00672">
    <property type="entry name" value="HAMP"/>
    <property type="match status" value="1"/>
</dbReference>
<keyword evidence="7" id="KW-0812">Transmembrane</keyword>
<reference evidence="10 11" key="1">
    <citation type="submission" date="2024-09" db="EMBL/GenBank/DDBJ databases">
        <authorList>
            <person name="Sun Q."/>
            <person name="Mori K."/>
        </authorList>
    </citation>
    <scope>NUCLEOTIDE SEQUENCE [LARGE SCALE GENOMIC DNA]</scope>
    <source>
        <strain evidence="10 11">CCM 7759</strain>
    </source>
</reference>
<dbReference type="SMART" id="SM00304">
    <property type="entry name" value="HAMP"/>
    <property type="match status" value="1"/>
</dbReference>
<organism evidence="10 11">
    <name type="scientific">Paenibacillus chartarius</name>
    <dbReference type="NCBI Taxonomy" id="747481"/>
    <lineage>
        <taxon>Bacteria</taxon>
        <taxon>Bacillati</taxon>
        <taxon>Bacillota</taxon>
        <taxon>Bacilli</taxon>
        <taxon>Bacillales</taxon>
        <taxon>Paenibacillaceae</taxon>
        <taxon>Paenibacillus</taxon>
    </lineage>
</organism>
<name>A0ABV6DHS2_9BACL</name>
<evidence type="ECO:0000256" key="5">
    <source>
        <dbReference type="ARBA" id="ARBA00029447"/>
    </source>
</evidence>
<keyword evidence="3 7" id="KW-0472">Membrane</keyword>
<dbReference type="PANTHER" id="PTHR32089">
    <property type="entry name" value="METHYL-ACCEPTING CHEMOTAXIS PROTEIN MCPB"/>
    <property type="match status" value="1"/>
</dbReference>
<dbReference type="SUPFAM" id="SSF58104">
    <property type="entry name" value="Methyl-accepting chemotaxis protein (MCP) signaling domain"/>
    <property type="match status" value="1"/>
</dbReference>
<dbReference type="Pfam" id="PF00015">
    <property type="entry name" value="MCPsignal"/>
    <property type="match status" value="1"/>
</dbReference>
<dbReference type="RefSeq" id="WP_377469318.1">
    <property type="nucleotide sequence ID" value="NZ_JBHLWN010000027.1"/>
</dbReference>
<accession>A0ABV6DHS2</accession>
<evidence type="ECO:0000259" key="9">
    <source>
        <dbReference type="PROSITE" id="PS50885"/>
    </source>
</evidence>
<evidence type="ECO:0000256" key="4">
    <source>
        <dbReference type="ARBA" id="ARBA00023224"/>
    </source>
</evidence>
<evidence type="ECO:0000256" key="2">
    <source>
        <dbReference type="ARBA" id="ARBA00022475"/>
    </source>
</evidence>
<dbReference type="PROSITE" id="PS50111">
    <property type="entry name" value="CHEMOTAXIS_TRANSDUC_2"/>
    <property type="match status" value="1"/>
</dbReference>
<dbReference type="PANTHER" id="PTHR32089:SF112">
    <property type="entry name" value="LYSOZYME-LIKE PROTEIN-RELATED"/>
    <property type="match status" value="1"/>
</dbReference>
<evidence type="ECO:0000256" key="1">
    <source>
        <dbReference type="ARBA" id="ARBA00004236"/>
    </source>
</evidence>
<evidence type="ECO:0000259" key="8">
    <source>
        <dbReference type="PROSITE" id="PS50111"/>
    </source>
</evidence>
<proteinExistence type="inferred from homology"/>
<keyword evidence="2" id="KW-1003">Cell membrane</keyword>
<dbReference type="EMBL" id="JBHLWN010000027">
    <property type="protein sequence ID" value="MFC0212203.1"/>
    <property type="molecule type" value="Genomic_DNA"/>
</dbReference>
<comment type="subcellular location">
    <subcellularLocation>
        <location evidence="1">Cell membrane</location>
    </subcellularLocation>
</comment>
<feature type="domain" description="Methyl-accepting transducer" evidence="8">
    <location>
        <begin position="137"/>
        <end position="373"/>
    </location>
</feature>
<comment type="caution">
    <text evidence="10">The sequence shown here is derived from an EMBL/GenBank/DDBJ whole genome shotgun (WGS) entry which is preliminary data.</text>
</comment>
<keyword evidence="11" id="KW-1185">Reference proteome</keyword>
<comment type="similarity">
    <text evidence="5">Belongs to the methyl-accepting chemotaxis (MCP) protein family.</text>
</comment>
<evidence type="ECO:0000256" key="3">
    <source>
        <dbReference type="ARBA" id="ARBA00023136"/>
    </source>
</evidence>
<dbReference type="Gene3D" id="1.10.287.950">
    <property type="entry name" value="Methyl-accepting chemotaxis protein"/>
    <property type="match status" value="1"/>
</dbReference>
<evidence type="ECO:0000313" key="10">
    <source>
        <dbReference type="EMBL" id="MFC0212203.1"/>
    </source>
</evidence>
<dbReference type="InterPro" id="IPR003660">
    <property type="entry name" value="HAMP_dom"/>
</dbReference>
<dbReference type="SMART" id="SM00283">
    <property type="entry name" value="MA"/>
    <property type="match status" value="1"/>
</dbReference>
<dbReference type="PROSITE" id="PS50885">
    <property type="entry name" value="HAMP"/>
    <property type="match status" value="1"/>
</dbReference>
<evidence type="ECO:0000256" key="6">
    <source>
        <dbReference type="PROSITE-ProRule" id="PRU00284"/>
    </source>
</evidence>